<keyword evidence="6" id="KW-1133">Transmembrane helix</keyword>
<dbReference type="Proteomes" id="UP000294656">
    <property type="component" value="Unassembled WGS sequence"/>
</dbReference>
<reference evidence="9 10" key="1">
    <citation type="submission" date="2019-03" db="EMBL/GenBank/DDBJ databases">
        <title>Genomic Encyclopedia of Type Strains, Phase III (KMG-III): the genomes of soil and plant-associated and newly described type strains.</title>
        <authorList>
            <person name="Whitman W."/>
        </authorList>
    </citation>
    <scope>NUCLEOTIDE SEQUENCE [LARGE SCALE GENOMIC DNA]</scope>
    <source>
        <strain evidence="9 10">CECT 7378</strain>
    </source>
</reference>
<keyword evidence="6" id="KW-0472">Membrane</keyword>
<dbReference type="SMART" id="SM00304">
    <property type="entry name" value="HAMP"/>
    <property type="match status" value="1"/>
</dbReference>
<dbReference type="CDD" id="cd06225">
    <property type="entry name" value="HAMP"/>
    <property type="match status" value="1"/>
</dbReference>
<dbReference type="CDD" id="cd19411">
    <property type="entry name" value="MCP2201-like_sensor"/>
    <property type="match status" value="1"/>
</dbReference>
<accession>A0A4R6M9G5</accession>
<dbReference type="Pfam" id="PF00015">
    <property type="entry name" value="MCPsignal"/>
    <property type="match status" value="1"/>
</dbReference>
<dbReference type="InterPro" id="IPR047347">
    <property type="entry name" value="YvaQ-like_sensor"/>
</dbReference>
<dbReference type="InterPro" id="IPR003660">
    <property type="entry name" value="HAMP_dom"/>
</dbReference>
<keyword evidence="10" id="KW-1185">Reference proteome</keyword>
<keyword evidence="5" id="KW-0175">Coiled coil</keyword>
<dbReference type="SMART" id="SM00283">
    <property type="entry name" value="MA"/>
    <property type="match status" value="1"/>
</dbReference>
<evidence type="ECO:0000259" key="8">
    <source>
        <dbReference type="PROSITE" id="PS50885"/>
    </source>
</evidence>
<dbReference type="SUPFAM" id="SSF58104">
    <property type="entry name" value="Methyl-accepting chemotaxis protein (MCP) signaling domain"/>
    <property type="match status" value="1"/>
</dbReference>
<dbReference type="Gene3D" id="1.10.287.950">
    <property type="entry name" value="Methyl-accepting chemotaxis protein"/>
    <property type="match status" value="1"/>
</dbReference>
<evidence type="ECO:0000259" key="7">
    <source>
        <dbReference type="PROSITE" id="PS50111"/>
    </source>
</evidence>
<dbReference type="AlphaFoldDB" id="A0A4R6M9G5"/>
<evidence type="ECO:0000256" key="3">
    <source>
        <dbReference type="ARBA" id="ARBA00029447"/>
    </source>
</evidence>
<dbReference type="PANTHER" id="PTHR32089:SF112">
    <property type="entry name" value="LYSOZYME-LIKE PROTEIN-RELATED"/>
    <property type="match status" value="1"/>
</dbReference>
<comment type="subcellular location">
    <subcellularLocation>
        <location evidence="1">Membrane</location>
    </subcellularLocation>
</comment>
<dbReference type="Pfam" id="PF00672">
    <property type="entry name" value="HAMP"/>
    <property type="match status" value="1"/>
</dbReference>
<evidence type="ECO:0000256" key="5">
    <source>
        <dbReference type="SAM" id="Coils"/>
    </source>
</evidence>
<dbReference type="GO" id="GO:0016020">
    <property type="term" value="C:membrane"/>
    <property type="evidence" value="ECO:0007669"/>
    <property type="project" value="UniProtKB-SubCell"/>
</dbReference>
<comment type="caution">
    <text evidence="9">The sequence shown here is derived from an EMBL/GenBank/DDBJ whole genome shotgun (WGS) entry which is preliminary data.</text>
</comment>
<dbReference type="Pfam" id="PF12729">
    <property type="entry name" value="4HB_MCP_1"/>
    <property type="match status" value="1"/>
</dbReference>
<feature type="coiled-coil region" evidence="5">
    <location>
        <begin position="463"/>
        <end position="497"/>
    </location>
</feature>
<evidence type="ECO:0000256" key="1">
    <source>
        <dbReference type="ARBA" id="ARBA00004370"/>
    </source>
</evidence>
<gene>
    <name evidence="9" type="ORF">DFP79_2087</name>
</gene>
<evidence type="ECO:0000313" key="10">
    <source>
        <dbReference type="Proteomes" id="UP000294656"/>
    </source>
</evidence>
<sequence length="539" mass="58481">MFTSIKSRLRASYILLLVLLVVISGLSISRLQSLNTHLEDIVEEKAALVELSSELNIQAESLASRLLLLFVLEERNQRIDIYKEIDQRNARMDAILNEMNDLVTSEEDQTLVAALSAQKTAYQAELQSTVEAIEFGEQSDAKMQMAGPTRQALRTFLDQANRLSERQSSMMSERQQAALYETDSAIIIAVVTSLIAILAGIIMSILITHSIVTPLNQVITLLANVAKGDLSQKANIKAKGEFAALVSSVESMRIGLVEVIKRIETSAQTVVSSTENMGETVNQVHASSHTQDSMANEIEGSVNGLTEDIRSMASHVSISRNQAQTAHELAQKGSSIISATSKDIISVASYIDETSHAVEKLNEDAAEVAEFVTNIRNIAEQTNLLALNASIEAARAGESGRGFAVVADEVRNLANNTANVTESIDKIITSISAQALKVSQEMEHGQEKMRQGVEQIDSVVEPLSQLEHDSAESLESLDNLNQLAQHQAEEAEQIANRVRDIVTTTQENNIAAKTLATLSDDLTGAANATQSATSTFRLP</sequence>
<dbReference type="EMBL" id="SNXC01000012">
    <property type="protein sequence ID" value="TDO97270.1"/>
    <property type="molecule type" value="Genomic_DNA"/>
</dbReference>
<keyword evidence="6" id="KW-0812">Transmembrane</keyword>
<dbReference type="InterPro" id="IPR004089">
    <property type="entry name" value="MCPsignal_dom"/>
</dbReference>
<dbReference type="InterPro" id="IPR024478">
    <property type="entry name" value="HlyB_4HB_MCP"/>
</dbReference>
<protein>
    <submittedName>
        <fullName evidence="9">Methyl-accepting chemotaxis protein</fullName>
    </submittedName>
</protein>
<dbReference type="GO" id="GO:0006935">
    <property type="term" value="P:chemotaxis"/>
    <property type="evidence" value="ECO:0007669"/>
    <property type="project" value="UniProtKB-ARBA"/>
</dbReference>
<feature type="domain" description="Methyl-accepting transducer" evidence="7">
    <location>
        <begin position="266"/>
        <end position="502"/>
    </location>
</feature>
<dbReference type="GO" id="GO:0007165">
    <property type="term" value="P:signal transduction"/>
    <property type="evidence" value="ECO:0007669"/>
    <property type="project" value="UniProtKB-KW"/>
</dbReference>
<feature type="transmembrane region" description="Helical" evidence="6">
    <location>
        <begin position="184"/>
        <end position="207"/>
    </location>
</feature>
<dbReference type="PANTHER" id="PTHR32089">
    <property type="entry name" value="METHYL-ACCEPTING CHEMOTAXIS PROTEIN MCPB"/>
    <property type="match status" value="1"/>
</dbReference>
<evidence type="ECO:0000256" key="6">
    <source>
        <dbReference type="SAM" id="Phobius"/>
    </source>
</evidence>
<dbReference type="OrthoDB" id="9177152at2"/>
<evidence type="ECO:0000313" key="9">
    <source>
        <dbReference type="EMBL" id="TDO97270.1"/>
    </source>
</evidence>
<proteinExistence type="inferred from homology"/>
<comment type="similarity">
    <text evidence="3">Belongs to the methyl-accepting chemotaxis (MCP) protein family.</text>
</comment>
<evidence type="ECO:0000256" key="2">
    <source>
        <dbReference type="ARBA" id="ARBA00023224"/>
    </source>
</evidence>
<evidence type="ECO:0000256" key="4">
    <source>
        <dbReference type="PROSITE-ProRule" id="PRU00284"/>
    </source>
</evidence>
<keyword evidence="2 4" id="KW-0807">Transducer</keyword>
<dbReference type="RefSeq" id="WP_133503859.1">
    <property type="nucleotide sequence ID" value="NZ_SNXC01000012.1"/>
</dbReference>
<organism evidence="9 10">
    <name type="scientific">Marinomonas balearica</name>
    <dbReference type="NCBI Taxonomy" id="491947"/>
    <lineage>
        <taxon>Bacteria</taxon>
        <taxon>Pseudomonadati</taxon>
        <taxon>Pseudomonadota</taxon>
        <taxon>Gammaproteobacteria</taxon>
        <taxon>Oceanospirillales</taxon>
        <taxon>Oceanospirillaceae</taxon>
        <taxon>Marinomonas</taxon>
    </lineage>
</organism>
<dbReference type="PROSITE" id="PS50111">
    <property type="entry name" value="CHEMOTAXIS_TRANSDUC_2"/>
    <property type="match status" value="1"/>
</dbReference>
<name>A0A4R6M9G5_9GAMM</name>
<feature type="domain" description="HAMP" evidence="8">
    <location>
        <begin position="209"/>
        <end position="261"/>
    </location>
</feature>
<dbReference type="PROSITE" id="PS50885">
    <property type="entry name" value="HAMP"/>
    <property type="match status" value="1"/>
</dbReference>